<keyword evidence="3" id="KW-1185">Reference proteome</keyword>
<evidence type="ECO:0000256" key="1">
    <source>
        <dbReference type="SAM" id="SignalP"/>
    </source>
</evidence>
<proteinExistence type="predicted"/>
<protein>
    <recommendedName>
        <fullName evidence="4">Porin</fullName>
    </recommendedName>
</protein>
<gene>
    <name evidence="2" type="ORF">H3H37_00850</name>
</gene>
<dbReference type="SUPFAM" id="SSF56935">
    <property type="entry name" value="Porins"/>
    <property type="match status" value="1"/>
</dbReference>
<dbReference type="InterPro" id="IPR023614">
    <property type="entry name" value="Porin_dom_sf"/>
</dbReference>
<dbReference type="EMBL" id="JACEZT010000001">
    <property type="protein sequence ID" value="MBA5635613.1"/>
    <property type="molecule type" value="Genomic_DNA"/>
</dbReference>
<comment type="caution">
    <text evidence="2">The sequence shown here is derived from an EMBL/GenBank/DDBJ whole genome shotgun (WGS) entry which is preliminary data.</text>
</comment>
<reference evidence="2 3" key="1">
    <citation type="submission" date="2020-07" db="EMBL/GenBank/DDBJ databases">
        <title>Novel species isolated from subtropical streams in China.</title>
        <authorList>
            <person name="Lu H."/>
        </authorList>
    </citation>
    <scope>NUCLEOTIDE SEQUENCE [LARGE SCALE GENOMIC DNA]</scope>
    <source>
        <strain evidence="2 3">LX20W</strain>
    </source>
</reference>
<accession>A0A7W2ENC7</accession>
<dbReference type="RefSeq" id="WP_182159120.1">
    <property type="nucleotide sequence ID" value="NZ_JACEZT010000001.1"/>
</dbReference>
<organism evidence="2 3">
    <name type="scientific">Rugamonas brunnea</name>
    <dbReference type="NCBI Taxonomy" id="2758569"/>
    <lineage>
        <taxon>Bacteria</taxon>
        <taxon>Pseudomonadati</taxon>
        <taxon>Pseudomonadota</taxon>
        <taxon>Betaproteobacteria</taxon>
        <taxon>Burkholderiales</taxon>
        <taxon>Oxalobacteraceae</taxon>
        <taxon>Telluria group</taxon>
        <taxon>Rugamonas</taxon>
    </lineage>
</organism>
<name>A0A7W2ENC7_9BURK</name>
<evidence type="ECO:0008006" key="4">
    <source>
        <dbReference type="Google" id="ProtNLM"/>
    </source>
</evidence>
<keyword evidence="1" id="KW-0732">Signal</keyword>
<evidence type="ECO:0000313" key="3">
    <source>
        <dbReference type="Proteomes" id="UP000534388"/>
    </source>
</evidence>
<dbReference type="Proteomes" id="UP000534388">
    <property type="component" value="Unassembled WGS sequence"/>
</dbReference>
<feature type="signal peptide" evidence="1">
    <location>
        <begin position="1"/>
        <end position="30"/>
    </location>
</feature>
<evidence type="ECO:0000313" key="2">
    <source>
        <dbReference type="EMBL" id="MBA5635613.1"/>
    </source>
</evidence>
<sequence length="406" mass="42997">MKKAISNSTAFERKALAALVCAAIAGHANAAVEFETPAGWKFSTDGWIILQAHKQNGDTKDTTGFRITSGTTPSLIAFNVAAPAVDGVTLSSRVGLYINAQSGQGNFRNAGNVGNTGAQALDPREIWGKAAASWGEVIFGKAYSIYQGEAVLADASVLAGGLTGYDNVNTSNALAATFNAGYLYTNFNAGVRYNSPQSEPLTVSVGIYDPSEIRNVFIGSGADQTTSPRVEAGVYFKPHLGDAKVKLYADATYQRAQDCKTASGAPCASDHVTTSGVSAGTTVDLGAFNFHLSGFSAKGLGSLLMQDLDALDADGRERKSRGLFTQLVYHPTPALSLRYSYGRTTIDDTAATPGHVARSNIVGAYYAVNQYLTTYGELANSRFSRNPVFNTRTDTNYATVGARFMW</sequence>
<dbReference type="Gene3D" id="2.40.160.10">
    <property type="entry name" value="Porin"/>
    <property type="match status" value="1"/>
</dbReference>
<feature type="chain" id="PRO_5031394149" description="Porin" evidence="1">
    <location>
        <begin position="31"/>
        <end position="406"/>
    </location>
</feature>
<dbReference type="AlphaFoldDB" id="A0A7W2ENC7"/>